<protein>
    <submittedName>
        <fullName evidence="1">Uncharacterized protein</fullName>
    </submittedName>
</protein>
<organism evidence="1 2">
    <name type="scientific">Brevundimonas staleyi</name>
    <dbReference type="NCBI Taxonomy" id="74326"/>
    <lineage>
        <taxon>Bacteria</taxon>
        <taxon>Pseudomonadati</taxon>
        <taxon>Pseudomonadota</taxon>
        <taxon>Alphaproteobacteria</taxon>
        <taxon>Caulobacterales</taxon>
        <taxon>Caulobacteraceae</taxon>
        <taxon>Brevundimonas</taxon>
    </lineage>
</organism>
<dbReference type="PROSITE" id="PS51257">
    <property type="entry name" value="PROKAR_LIPOPROTEIN"/>
    <property type="match status" value="1"/>
</dbReference>
<dbReference type="RefSeq" id="WP_374038424.1">
    <property type="nucleotide sequence ID" value="NZ_CP169082.1"/>
</dbReference>
<dbReference type="Proteomes" id="UP001596152">
    <property type="component" value="Unassembled WGS sequence"/>
</dbReference>
<keyword evidence="2" id="KW-1185">Reference proteome</keyword>
<gene>
    <name evidence="1" type="ORF">ACFPIE_18975</name>
</gene>
<accession>A0ABW0FX14</accession>
<reference evidence="2" key="1">
    <citation type="journal article" date="2019" name="Int. J. Syst. Evol. Microbiol.">
        <title>The Global Catalogue of Microorganisms (GCM) 10K type strain sequencing project: providing services to taxonomists for standard genome sequencing and annotation.</title>
        <authorList>
            <consortium name="The Broad Institute Genomics Platform"/>
            <consortium name="The Broad Institute Genome Sequencing Center for Infectious Disease"/>
            <person name="Wu L."/>
            <person name="Ma J."/>
        </authorList>
    </citation>
    <scope>NUCLEOTIDE SEQUENCE [LARGE SCALE GENOMIC DNA]</scope>
    <source>
        <strain evidence="2">JCM 12125</strain>
    </source>
</reference>
<sequence>MFPRALQACRRPRARFAVIVAVIVACCVANEQARAEPVSPVHIAAAPF</sequence>
<evidence type="ECO:0000313" key="2">
    <source>
        <dbReference type="Proteomes" id="UP001596152"/>
    </source>
</evidence>
<name>A0ABW0FX14_9CAUL</name>
<proteinExistence type="predicted"/>
<evidence type="ECO:0000313" key="1">
    <source>
        <dbReference type="EMBL" id="MFC5346004.1"/>
    </source>
</evidence>
<dbReference type="EMBL" id="JBHSLF010000055">
    <property type="protein sequence ID" value="MFC5346004.1"/>
    <property type="molecule type" value="Genomic_DNA"/>
</dbReference>
<comment type="caution">
    <text evidence="1">The sequence shown here is derived from an EMBL/GenBank/DDBJ whole genome shotgun (WGS) entry which is preliminary data.</text>
</comment>